<keyword evidence="1" id="KW-0812">Transmembrane</keyword>
<sequence>MPSASRNRLLYAALIFFAIGFAATVTMFAVPALDDGTRAPALVYLLTLGLPIGFVLALVFALRSGRRHR</sequence>
<protein>
    <submittedName>
        <fullName evidence="2">Uncharacterized protein</fullName>
    </submittedName>
</protein>
<dbReference type="EMBL" id="CP108021">
    <property type="protein sequence ID" value="WUM19670.1"/>
    <property type="molecule type" value="Genomic_DNA"/>
</dbReference>
<organism evidence="2 3">
    <name type="scientific">Williamsia herbipolensis</name>
    <dbReference type="NCBI Taxonomy" id="1603258"/>
    <lineage>
        <taxon>Bacteria</taxon>
        <taxon>Bacillati</taxon>
        <taxon>Actinomycetota</taxon>
        <taxon>Actinomycetes</taxon>
        <taxon>Mycobacteriales</taxon>
        <taxon>Nocardiaceae</taxon>
        <taxon>Williamsia</taxon>
    </lineage>
</organism>
<reference evidence="2 3" key="1">
    <citation type="submission" date="2022-10" db="EMBL/GenBank/DDBJ databases">
        <title>The complete genomes of actinobacterial strains from the NBC collection.</title>
        <authorList>
            <person name="Joergensen T.S."/>
            <person name="Alvarez Arevalo M."/>
            <person name="Sterndorff E.B."/>
            <person name="Faurdal D."/>
            <person name="Vuksanovic O."/>
            <person name="Mourched A.-S."/>
            <person name="Charusanti P."/>
            <person name="Shaw S."/>
            <person name="Blin K."/>
            <person name="Weber T."/>
        </authorList>
    </citation>
    <scope>NUCLEOTIDE SEQUENCE [LARGE SCALE GENOMIC DNA]</scope>
    <source>
        <strain evidence="2 3">NBC_00319</strain>
    </source>
</reference>
<dbReference type="Proteomes" id="UP001432128">
    <property type="component" value="Chromosome"/>
</dbReference>
<proteinExistence type="predicted"/>
<accession>A0AAU4K0W4</accession>
<evidence type="ECO:0000256" key="1">
    <source>
        <dbReference type="SAM" id="Phobius"/>
    </source>
</evidence>
<feature type="transmembrane region" description="Helical" evidence="1">
    <location>
        <begin position="42"/>
        <end position="62"/>
    </location>
</feature>
<gene>
    <name evidence="2" type="ORF">OG579_18525</name>
</gene>
<keyword evidence="1" id="KW-0472">Membrane</keyword>
<dbReference type="AlphaFoldDB" id="A0AAU4K0W4"/>
<name>A0AAU4K0W4_9NOCA</name>
<keyword evidence="1" id="KW-1133">Transmembrane helix</keyword>
<evidence type="ECO:0000313" key="2">
    <source>
        <dbReference type="EMBL" id="WUM19670.1"/>
    </source>
</evidence>
<evidence type="ECO:0000313" key="3">
    <source>
        <dbReference type="Proteomes" id="UP001432128"/>
    </source>
</evidence>
<feature type="transmembrane region" description="Helical" evidence="1">
    <location>
        <begin position="9"/>
        <end position="30"/>
    </location>
</feature>
<dbReference type="RefSeq" id="WP_045824148.1">
    <property type="nucleotide sequence ID" value="NZ_CP108021.1"/>
</dbReference>
<dbReference type="KEGG" id="whr:OG579_18525"/>
<keyword evidence="3" id="KW-1185">Reference proteome</keyword>